<dbReference type="AlphaFoldDB" id="A0A934JVX9"/>
<organism evidence="3 4">
    <name type="scientific">Marinomonas transparens</name>
    <dbReference type="NCBI Taxonomy" id="2795388"/>
    <lineage>
        <taxon>Bacteria</taxon>
        <taxon>Pseudomonadati</taxon>
        <taxon>Pseudomonadota</taxon>
        <taxon>Gammaproteobacteria</taxon>
        <taxon>Oceanospirillales</taxon>
        <taxon>Oceanospirillaceae</taxon>
        <taxon>Marinomonas</taxon>
    </lineage>
</organism>
<evidence type="ECO:0000313" key="3">
    <source>
        <dbReference type="EMBL" id="MBJ7539252.1"/>
    </source>
</evidence>
<keyword evidence="2" id="KW-0812">Transmembrane</keyword>
<evidence type="ECO:0000313" key="4">
    <source>
        <dbReference type="Proteomes" id="UP000628710"/>
    </source>
</evidence>
<feature type="compositionally biased region" description="Gly residues" evidence="1">
    <location>
        <begin position="9"/>
        <end position="21"/>
    </location>
</feature>
<keyword evidence="4" id="KW-1185">Reference proteome</keyword>
<gene>
    <name evidence="3" type="ORF">I8J31_16360</name>
</gene>
<reference evidence="3" key="1">
    <citation type="submission" date="2020-12" db="EMBL/GenBank/DDBJ databases">
        <title>Marinomonas arctica sp. nov., a psychrotolerant bacterium isolated from the Arctic.</title>
        <authorList>
            <person name="Zhang Y."/>
        </authorList>
    </citation>
    <scope>NUCLEOTIDE SEQUENCE</scope>
    <source>
        <strain evidence="3">C1424</strain>
    </source>
</reference>
<feature type="compositionally biased region" description="Low complexity" evidence="1">
    <location>
        <begin position="22"/>
        <end position="33"/>
    </location>
</feature>
<evidence type="ECO:0000256" key="2">
    <source>
        <dbReference type="SAM" id="Phobius"/>
    </source>
</evidence>
<dbReference type="Proteomes" id="UP000628710">
    <property type="component" value="Unassembled WGS sequence"/>
</dbReference>
<protein>
    <submittedName>
        <fullName evidence="3">Uncharacterized protein</fullName>
    </submittedName>
</protein>
<keyword evidence="2" id="KW-1133">Transmembrane helix</keyword>
<dbReference type="EMBL" id="JAEMNX010000022">
    <property type="protein sequence ID" value="MBJ7539252.1"/>
    <property type="molecule type" value="Genomic_DNA"/>
</dbReference>
<name>A0A934JVX9_9GAMM</name>
<evidence type="ECO:0000256" key="1">
    <source>
        <dbReference type="SAM" id="MobiDB-lite"/>
    </source>
</evidence>
<dbReference type="RefSeq" id="WP_199469657.1">
    <property type="nucleotide sequence ID" value="NZ_JAEMNX010000022.1"/>
</dbReference>
<sequence>MAGASQLAGGVGGVDTGGGGISPSSSASSSNKGGNNSLGGFSFGGYNDSPNYTPYIIGAVVLAVLWFMMKGKKR</sequence>
<keyword evidence="2" id="KW-0472">Membrane</keyword>
<comment type="caution">
    <text evidence="3">The sequence shown here is derived from an EMBL/GenBank/DDBJ whole genome shotgun (WGS) entry which is preliminary data.</text>
</comment>
<proteinExistence type="predicted"/>
<feature type="region of interest" description="Disordered" evidence="1">
    <location>
        <begin position="1"/>
        <end position="33"/>
    </location>
</feature>
<accession>A0A934JVX9</accession>
<feature type="transmembrane region" description="Helical" evidence="2">
    <location>
        <begin position="52"/>
        <end position="69"/>
    </location>
</feature>